<dbReference type="Proteomes" id="UP000288805">
    <property type="component" value="Unassembled WGS sequence"/>
</dbReference>
<sequence>MIDEFLTPIRNRTWSLVSLPNGRKTIGCKWVFKVKENSNGTINKYKVRLVAKGFHQVAGFDFNETFSPVVKPTTIRVVLTIALAKNWVVRQLDINNAFLNGDLQEEVFMEQPSGFVDTKQPHLVCKLHKSLYGLKQGAGAWFEKLRNVLIAFRFITTRSDQSLFIRITTTHTIFVLVYVDDILVTGCNNEEVQTIINQLNKSFTLKDLGEVDYFLSIQVRHTTEGLHPSQTKYIKDLLCKAKMQFAKSSSTPMTSRLKLYGSDPVENGQLHRSIVGALQYVTITRPEISYCVNKATNPDDRWSTSRYCILLGENLVSWYSKKQHTISHSSTKAKYRSLANIVAELTWLTSLLEELRVAITKIPIIWCDNLSTVQLAANPVLHARTKHVELDLYFVREKFLQNKVLVQHVPSIDQTEDVLTKPISSSKFLLLRNKLKVEDLTTLSLRRAVKANG</sequence>
<dbReference type="PANTHER" id="PTHR11439:SF455">
    <property type="entry name" value="RLK (RECEPTOR-LIKE PROTEIN KINASE) 8, PUTATIVE-RELATED"/>
    <property type="match status" value="1"/>
</dbReference>
<comment type="caution">
    <text evidence="2">The sequence shown here is derived from an EMBL/GenBank/DDBJ whole genome shotgun (WGS) entry which is preliminary data.</text>
</comment>
<dbReference type="AlphaFoldDB" id="A0A438DAA3"/>
<proteinExistence type="predicted"/>
<reference evidence="2 3" key="1">
    <citation type="journal article" date="2018" name="PLoS Genet.">
        <title>Population sequencing reveals clonal diversity and ancestral inbreeding in the grapevine cultivar Chardonnay.</title>
        <authorList>
            <person name="Roach M.J."/>
            <person name="Johnson D.L."/>
            <person name="Bohlmann J."/>
            <person name="van Vuuren H.J."/>
            <person name="Jones S.J."/>
            <person name="Pretorius I.S."/>
            <person name="Schmidt S.A."/>
            <person name="Borneman A.R."/>
        </authorList>
    </citation>
    <scope>NUCLEOTIDE SEQUENCE [LARGE SCALE GENOMIC DNA]</scope>
    <source>
        <strain evidence="3">cv. Chardonnay</strain>
        <tissue evidence="2">Leaf</tissue>
    </source>
</reference>
<dbReference type="Pfam" id="PF07727">
    <property type="entry name" value="RVT_2"/>
    <property type="match status" value="1"/>
</dbReference>
<dbReference type="EMBL" id="QGNW01001721">
    <property type="protein sequence ID" value="RVW32380.1"/>
    <property type="molecule type" value="Genomic_DNA"/>
</dbReference>
<dbReference type="CDD" id="cd09272">
    <property type="entry name" value="RNase_HI_RT_Ty1"/>
    <property type="match status" value="1"/>
</dbReference>
<feature type="domain" description="Reverse transcriptase Ty1/copia-type" evidence="1">
    <location>
        <begin position="11"/>
        <end position="254"/>
    </location>
</feature>
<dbReference type="InterPro" id="IPR043502">
    <property type="entry name" value="DNA/RNA_pol_sf"/>
</dbReference>
<evidence type="ECO:0000259" key="1">
    <source>
        <dbReference type="Pfam" id="PF07727"/>
    </source>
</evidence>
<dbReference type="PANTHER" id="PTHR11439">
    <property type="entry name" value="GAG-POL-RELATED RETROTRANSPOSON"/>
    <property type="match status" value="1"/>
</dbReference>
<organism evidence="2 3">
    <name type="scientific">Vitis vinifera</name>
    <name type="common">Grape</name>
    <dbReference type="NCBI Taxonomy" id="29760"/>
    <lineage>
        <taxon>Eukaryota</taxon>
        <taxon>Viridiplantae</taxon>
        <taxon>Streptophyta</taxon>
        <taxon>Embryophyta</taxon>
        <taxon>Tracheophyta</taxon>
        <taxon>Spermatophyta</taxon>
        <taxon>Magnoliopsida</taxon>
        <taxon>eudicotyledons</taxon>
        <taxon>Gunneridae</taxon>
        <taxon>Pentapetalae</taxon>
        <taxon>rosids</taxon>
        <taxon>Vitales</taxon>
        <taxon>Vitaceae</taxon>
        <taxon>Viteae</taxon>
        <taxon>Vitis</taxon>
    </lineage>
</organism>
<evidence type="ECO:0000313" key="2">
    <source>
        <dbReference type="EMBL" id="RVW32380.1"/>
    </source>
</evidence>
<dbReference type="SUPFAM" id="SSF56672">
    <property type="entry name" value="DNA/RNA polymerases"/>
    <property type="match status" value="1"/>
</dbReference>
<name>A0A438DAA3_VITVI</name>
<dbReference type="InterPro" id="IPR013103">
    <property type="entry name" value="RVT_2"/>
</dbReference>
<evidence type="ECO:0000313" key="3">
    <source>
        <dbReference type="Proteomes" id="UP000288805"/>
    </source>
</evidence>
<accession>A0A438DAA3</accession>
<protein>
    <submittedName>
        <fullName evidence="2">Retrovirus-related Pol polyprotein from transposon RE1</fullName>
    </submittedName>
</protein>
<gene>
    <name evidence="2" type="primary">RE1_262</name>
    <name evidence="2" type="ORF">CK203_087539</name>
</gene>